<dbReference type="InterPro" id="IPR006089">
    <property type="entry name" value="Acyl-CoA_DH_CS"/>
</dbReference>
<dbReference type="InterPro" id="IPR009100">
    <property type="entry name" value="AcylCoA_DH/oxidase_NM_dom_sf"/>
</dbReference>
<dbReference type="FunFam" id="2.40.110.10:FF:000002">
    <property type="entry name" value="Acyl-CoA dehydrogenase fadE12"/>
    <property type="match status" value="1"/>
</dbReference>
<dbReference type="FunFam" id="1.20.140.10:FF:000001">
    <property type="entry name" value="Acyl-CoA dehydrogenase"/>
    <property type="match status" value="1"/>
</dbReference>
<dbReference type="Gene3D" id="2.40.110.10">
    <property type="entry name" value="Butyryl-CoA Dehydrogenase, subunit A, domain 2"/>
    <property type="match status" value="1"/>
</dbReference>
<evidence type="ECO:0000256" key="1">
    <source>
        <dbReference type="ARBA" id="ARBA00001974"/>
    </source>
</evidence>
<proteinExistence type="inferred from homology"/>
<dbReference type="Gene3D" id="1.10.540.10">
    <property type="entry name" value="Acyl-CoA dehydrogenase/oxidase, N-terminal domain"/>
    <property type="match status" value="1"/>
</dbReference>
<keyword evidence="5 6" id="KW-0560">Oxidoreductase</keyword>
<dbReference type="Pfam" id="PF02770">
    <property type="entry name" value="Acyl-CoA_dh_M"/>
    <property type="match status" value="1"/>
</dbReference>
<evidence type="ECO:0000256" key="3">
    <source>
        <dbReference type="ARBA" id="ARBA00022630"/>
    </source>
</evidence>
<comment type="similarity">
    <text evidence="2 6">Belongs to the acyl-CoA dehydrogenase family.</text>
</comment>
<dbReference type="GO" id="GO:0033539">
    <property type="term" value="P:fatty acid beta-oxidation using acyl-CoA dehydrogenase"/>
    <property type="evidence" value="ECO:0007669"/>
    <property type="project" value="TreeGrafter"/>
</dbReference>
<dbReference type="Gene3D" id="1.20.140.10">
    <property type="entry name" value="Butyryl-CoA Dehydrogenase, subunit A, domain 3"/>
    <property type="match status" value="1"/>
</dbReference>
<gene>
    <name evidence="10" type="ORF">CLV43_106542</name>
</gene>
<dbReference type="SUPFAM" id="SSF56645">
    <property type="entry name" value="Acyl-CoA dehydrogenase NM domain-like"/>
    <property type="match status" value="1"/>
</dbReference>
<name>A0A2T0T595_9PSEU</name>
<feature type="domain" description="Acyl-CoA dehydrogenase/oxidase N-terminal" evidence="9">
    <location>
        <begin position="20"/>
        <end position="133"/>
    </location>
</feature>
<evidence type="ECO:0000259" key="9">
    <source>
        <dbReference type="Pfam" id="PF02771"/>
    </source>
</evidence>
<evidence type="ECO:0000256" key="2">
    <source>
        <dbReference type="ARBA" id="ARBA00009347"/>
    </source>
</evidence>
<comment type="cofactor">
    <cofactor evidence="1 6">
        <name>FAD</name>
        <dbReference type="ChEBI" id="CHEBI:57692"/>
    </cofactor>
</comment>
<dbReference type="GO" id="GO:0005737">
    <property type="term" value="C:cytoplasm"/>
    <property type="evidence" value="ECO:0007669"/>
    <property type="project" value="TreeGrafter"/>
</dbReference>
<protein>
    <submittedName>
        <fullName evidence="10">Acyl-CoA dehydrogenase</fullName>
    </submittedName>
</protein>
<feature type="domain" description="Acyl-CoA oxidase/dehydrogenase middle" evidence="8">
    <location>
        <begin position="137"/>
        <end position="227"/>
    </location>
</feature>
<accession>A0A2T0T595</accession>
<dbReference type="GO" id="GO:0050660">
    <property type="term" value="F:flavin adenine dinucleotide binding"/>
    <property type="evidence" value="ECO:0007669"/>
    <property type="project" value="InterPro"/>
</dbReference>
<keyword evidence="4 6" id="KW-0274">FAD</keyword>
<dbReference type="Pfam" id="PF02771">
    <property type="entry name" value="Acyl-CoA_dh_N"/>
    <property type="match status" value="1"/>
</dbReference>
<dbReference type="PANTHER" id="PTHR48083:SF28">
    <property type="entry name" value="ACYL-COA DEHYDROGENASE FAMILY PROTEIN (AFU_ORTHOLOGUE AFUA_6G10880)-RELATED"/>
    <property type="match status" value="1"/>
</dbReference>
<dbReference type="GO" id="GO:0003995">
    <property type="term" value="F:acyl-CoA dehydrogenase activity"/>
    <property type="evidence" value="ECO:0007669"/>
    <property type="project" value="InterPro"/>
</dbReference>
<evidence type="ECO:0000259" key="7">
    <source>
        <dbReference type="Pfam" id="PF00441"/>
    </source>
</evidence>
<dbReference type="Proteomes" id="UP000239494">
    <property type="component" value="Unassembled WGS sequence"/>
</dbReference>
<dbReference type="InterPro" id="IPR013786">
    <property type="entry name" value="AcylCoA_DH/ox_N"/>
</dbReference>
<reference evidence="10 11" key="1">
    <citation type="submission" date="2018-03" db="EMBL/GenBank/DDBJ databases">
        <title>Genomic Encyclopedia of Archaeal and Bacterial Type Strains, Phase II (KMG-II): from individual species to whole genera.</title>
        <authorList>
            <person name="Goeker M."/>
        </authorList>
    </citation>
    <scope>NUCLEOTIDE SEQUENCE [LARGE SCALE GENOMIC DNA]</scope>
    <source>
        <strain evidence="10 11">DSM 44720</strain>
    </source>
</reference>
<evidence type="ECO:0000259" key="8">
    <source>
        <dbReference type="Pfam" id="PF02770"/>
    </source>
</evidence>
<dbReference type="InterPro" id="IPR050741">
    <property type="entry name" value="Acyl-CoA_dehydrogenase"/>
</dbReference>
<dbReference type="InterPro" id="IPR009075">
    <property type="entry name" value="AcylCo_DH/oxidase_C"/>
</dbReference>
<organism evidence="10 11">
    <name type="scientific">Umezawaea tangerina</name>
    <dbReference type="NCBI Taxonomy" id="84725"/>
    <lineage>
        <taxon>Bacteria</taxon>
        <taxon>Bacillati</taxon>
        <taxon>Actinomycetota</taxon>
        <taxon>Actinomycetes</taxon>
        <taxon>Pseudonocardiales</taxon>
        <taxon>Pseudonocardiaceae</taxon>
        <taxon>Umezawaea</taxon>
    </lineage>
</organism>
<evidence type="ECO:0000256" key="5">
    <source>
        <dbReference type="ARBA" id="ARBA00023002"/>
    </source>
</evidence>
<sequence>MSTLDPASESSGITADLFATPERKELRATVRKFTEREVVPHLDDWERAGELPRDLHRAAAKVGLLGIGFAEEVGGSGGDLLDSVVMTEEIIQAGGSSGLVAGLFTHGIALPHIVDAGDPGLVDRFVRPTLAGDLIGALAITEPDGGSDVAALRTTAVRDGDDYVVNGTKTFITSGARADFVTTAVRTGGPGYGGVSLLVVDRGIEVVRRLEKMGWHCSDTAELSFVDTRVPAANLVGPENGGFALVMRQFQVERITMAVEAYATAQRCLDLTLAYVRTRETFGKPLVKRQLVSHKLVEMAQRTELARTYTREVAAMIADGRECVAQVCFAKNAAVAACDFVVDEAVQLHGGFGYLRDAEVERHYRDARILGIGGGTTEVMAELAARRLGYTS</sequence>
<dbReference type="EMBL" id="PVTF01000006">
    <property type="protein sequence ID" value="PRY40801.1"/>
    <property type="molecule type" value="Genomic_DNA"/>
</dbReference>
<dbReference type="AlphaFoldDB" id="A0A2T0T595"/>
<dbReference type="PROSITE" id="PS00072">
    <property type="entry name" value="ACYL_COA_DH_1"/>
    <property type="match status" value="1"/>
</dbReference>
<dbReference type="SUPFAM" id="SSF47203">
    <property type="entry name" value="Acyl-CoA dehydrogenase C-terminal domain-like"/>
    <property type="match status" value="1"/>
</dbReference>
<dbReference type="RefSeq" id="WP_425445765.1">
    <property type="nucleotide sequence ID" value="NZ_PVTF01000006.1"/>
</dbReference>
<evidence type="ECO:0000256" key="6">
    <source>
        <dbReference type="RuleBase" id="RU362125"/>
    </source>
</evidence>
<dbReference type="InterPro" id="IPR036250">
    <property type="entry name" value="AcylCo_DH-like_C"/>
</dbReference>
<keyword evidence="3 6" id="KW-0285">Flavoprotein</keyword>
<dbReference type="InterPro" id="IPR046373">
    <property type="entry name" value="Acyl-CoA_Oxase/DH_mid-dom_sf"/>
</dbReference>
<dbReference type="PROSITE" id="PS00073">
    <property type="entry name" value="ACYL_COA_DH_2"/>
    <property type="match status" value="1"/>
</dbReference>
<dbReference type="PANTHER" id="PTHR48083">
    <property type="entry name" value="MEDIUM-CHAIN SPECIFIC ACYL-COA DEHYDROGENASE, MITOCHONDRIAL-RELATED"/>
    <property type="match status" value="1"/>
</dbReference>
<evidence type="ECO:0000313" key="10">
    <source>
        <dbReference type="EMBL" id="PRY40801.1"/>
    </source>
</evidence>
<dbReference type="InterPro" id="IPR006091">
    <property type="entry name" value="Acyl-CoA_Oxase/DH_mid-dom"/>
</dbReference>
<dbReference type="InterPro" id="IPR037069">
    <property type="entry name" value="AcylCoA_DH/ox_N_sf"/>
</dbReference>
<feature type="domain" description="Acyl-CoA dehydrogenase/oxidase C-terminal" evidence="7">
    <location>
        <begin position="240"/>
        <end position="388"/>
    </location>
</feature>
<comment type="caution">
    <text evidence="10">The sequence shown here is derived from an EMBL/GenBank/DDBJ whole genome shotgun (WGS) entry which is preliminary data.</text>
</comment>
<evidence type="ECO:0000256" key="4">
    <source>
        <dbReference type="ARBA" id="ARBA00022827"/>
    </source>
</evidence>
<dbReference type="Pfam" id="PF00441">
    <property type="entry name" value="Acyl-CoA_dh_1"/>
    <property type="match status" value="1"/>
</dbReference>
<evidence type="ECO:0000313" key="11">
    <source>
        <dbReference type="Proteomes" id="UP000239494"/>
    </source>
</evidence>
<keyword evidence="11" id="KW-1185">Reference proteome</keyword>